<sequence length="66" mass="6814">MLIQLVSHEVKASDASACAAGQGGHESGEQSVEELVAAGEIPECATQLPGARCGNYAMHTCVRDDL</sequence>
<evidence type="ECO:0000313" key="1">
    <source>
        <dbReference type="EMBL" id="CAE8624141.1"/>
    </source>
</evidence>
<dbReference type="Proteomes" id="UP000654075">
    <property type="component" value="Unassembled WGS sequence"/>
</dbReference>
<dbReference type="AlphaFoldDB" id="A0A813GJ43"/>
<keyword evidence="2" id="KW-1185">Reference proteome</keyword>
<reference evidence="1" key="1">
    <citation type="submission" date="2021-02" db="EMBL/GenBank/DDBJ databases">
        <authorList>
            <person name="Dougan E. K."/>
            <person name="Rhodes N."/>
            <person name="Thang M."/>
            <person name="Chan C."/>
        </authorList>
    </citation>
    <scope>NUCLEOTIDE SEQUENCE</scope>
</reference>
<proteinExistence type="predicted"/>
<comment type="caution">
    <text evidence="1">The sequence shown here is derived from an EMBL/GenBank/DDBJ whole genome shotgun (WGS) entry which is preliminary data.</text>
</comment>
<name>A0A813GJ43_POLGL</name>
<protein>
    <submittedName>
        <fullName evidence="1">Uncharacterized protein</fullName>
    </submittedName>
</protein>
<accession>A0A813GJ43</accession>
<organism evidence="1 2">
    <name type="scientific">Polarella glacialis</name>
    <name type="common">Dinoflagellate</name>
    <dbReference type="NCBI Taxonomy" id="89957"/>
    <lineage>
        <taxon>Eukaryota</taxon>
        <taxon>Sar</taxon>
        <taxon>Alveolata</taxon>
        <taxon>Dinophyceae</taxon>
        <taxon>Suessiales</taxon>
        <taxon>Suessiaceae</taxon>
        <taxon>Polarella</taxon>
    </lineage>
</organism>
<gene>
    <name evidence="1" type="ORF">PGLA1383_LOCUS41326</name>
</gene>
<evidence type="ECO:0000313" key="2">
    <source>
        <dbReference type="Proteomes" id="UP000654075"/>
    </source>
</evidence>
<dbReference type="EMBL" id="CAJNNV010028324">
    <property type="protein sequence ID" value="CAE8624141.1"/>
    <property type="molecule type" value="Genomic_DNA"/>
</dbReference>